<evidence type="ECO:0000256" key="1">
    <source>
        <dbReference type="SAM" id="MobiDB-lite"/>
    </source>
</evidence>
<proteinExistence type="predicted"/>
<name>A0A2P2NEN4_RHIMU</name>
<evidence type="ECO:0000313" key="2">
    <source>
        <dbReference type="EMBL" id="MBX40945.1"/>
    </source>
</evidence>
<dbReference type="AlphaFoldDB" id="A0A2P2NEN4"/>
<dbReference type="EMBL" id="GGEC01060461">
    <property type="protein sequence ID" value="MBX40945.1"/>
    <property type="molecule type" value="Transcribed_RNA"/>
</dbReference>
<organism evidence="2">
    <name type="scientific">Rhizophora mucronata</name>
    <name type="common">Asiatic mangrove</name>
    <dbReference type="NCBI Taxonomy" id="61149"/>
    <lineage>
        <taxon>Eukaryota</taxon>
        <taxon>Viridiplantae</taxon>
        <taxon>Streptophyta</taxon>
        <taxon>Embryophyta</taxon>
        <taxon>Tracheophyta</taxon>
        <taxon>Spermatophyta</taxon>
        <taxon>Magnoliopsida</taxon>
        <taxon>eudicotyledons</taxon>
        <taxon>Gunneridae</taxon>
        <taxon>Pentapetalae</taxon>
        <taxon>rosids</taxon>
        <taxon>fabids</taxon>
        <taxon>Malpighiales</taxon>
        <taxon>Rhizophoraceae</taxon>
        <taxon>Rhizophora</taxon>
    </lineage>
</organism>
<sequence length="22" mass="2570">MQQTNNEEKPIPPLNMKGKPKF</sequence>
<reference evidence="2" key="1">
    <citation type="submission" date="2018-02" db="EMBL/GenBank/DDBJ databases">
        <title>Rhizophora mucronata_Transcriptome.</title>
        <authorList>
            <person name="Meera S.P."/>
            <person name="Sreeshan A."/>
            <person name="Augustine A."/>
        </authorList>
    </citation>
    <scope>NUCLEOTIDE SEQUENCE</scope>
    <source>
        <tissue evidence="2">Leaf</tissue>
    </source>
</reference>
<feature type="compositionally biased region" description="Basic and acidic residues" evidence="1">
    <location>
        <begin position="1"/>
        <end position="10"/>
    </location>
</feature>
<feature type="region of interest" description="Disordered" evidence="1">
    <location>
        <begin position="1"/>
        <end position="22"/>
    </location>
</feature>
<protein>
    <submittedName>
        <fullName evidence="2">Uncharacterized protein</fullName>
    </submittedName>
</protein>
<accession>A0A2P2NEN4</accession>